<evidence type="ECO:0000313" key="1">
    <source>
        <dbReference type="EMBL" id="KAI3774643.1"/>
    </source>
</evidence>
<proteinExistence type="predicted"/>
<protein>
    <submittedName>
        <fullName evidence="1">Uncharacterized protein</fullName>
    </submittedName>
</protein>
<dbReference type="Proteomes" id="UP001056120">
    <property type="component" value="Linkage Group LG16"/>
</dbReference>
<comment type="caution">
    <text evidence="1">The sequence shown here is derived from an EMBL/GenBank/DDBJ whole genome shotgun (WGS) entry which is preliminary data.</text>
</comment>
<organism evidence="1 2">
    <name type="scientific">Smallanthus sonchifolius</name>
    <dbReference type="NCBI Taxonomy" id="185202"/>
    <lineage>
        <taxon>Eukaryota</taxon>
        <taxon>Viridiplantae</taxon>
        <taxon>Streptophyta</taxon>
        <taxon>Embryophyta</taxon>
        <taxon>Tracheophyta</taxon>
        <taxon>Spermatophyta</taxon>
        <taxon>Magnoliopsida</taxon>
        <taxon>eudicotyledons</taxon>
        <taxon>Gunneridae</taxon>
        <taxon>Pentapetalae</taxon>
        <taxon>asterids</taxon>
        <taxon>campanulids</taxon>
        <taxon>Asterales</taxon>
        <taxon>Asteraceae</taxon>
        <taxon>Asteroideae</taxon>
        <taxon>Heliantheae alliance</taxon>
        <taxon>Millerieae</taxon>
        <taxon>Smallanthus</taxon>
    </lineage>
</organism>
<reference evidence="1 2" key="2">
    <citation type="journal article" date="2022" name="Mol. Ecol. Resour.">
        <title>The genomes of chicory, endive, great burdock and yacon provide insights into Asteraceae paleo-polyploidization history and plant inulin production.</title>
        <authorList>
            <person name="Fan W."/>
            <person name="Wang S."/>
            <person name="Wang H."/>
            <person name="Wang A."/>
            <person name="Jiang F."/>
            <person name="Liu H."/>
            <person name="Zhao H."/>
            <person name="Xu D."/>
            <person name="Zhang Y."/>
        </authorList>
    </citation>
    <scope>NUCLEOTIDE SEQUENCE [LARGE SCALE GENOMIC DNA]</scope>
    <source>
        <strain evidence="2">cv. Yunnan</strain>
        <tissue evidence="1">Leaves</tissue>
    </source>
</reference>
<name>A0ACB9FUP1_9ASTR</name>
<dbReference type="EMBL" id="CM042033">
    <property type="protein sequence ID" value="KAI3774643.1"/>
    <property type="molecule type" value="Genomic_DNA"/>
</dbReference>
<evidence type="ECO:0000313" key="2">
    <source>
        <dbReference type="Proteomes" id="UP001056120"/>
    </source>
</evidence>
<accession>A0ACB9FUP1</accession>
<keyword evidence="2" id="KW-1185">Reference proteome</keyword>
<reference evidence="2" key="1">
    <citation type="journal article" date="2022" name="Mol. Ecol. Resour.">
        <title>The genomes of chicory, endive, great burdock and yacon provide insights into Asteraceae palaeo-polyploidization history and plant inulin production.</title>
        <authorList>
            <person name="Fan W."/>
            <person name="Wang S."/>
            <person name="Wang H."/>
            <person name="Wang A."/>
            <person name="Jiang F."/>
            <person name="Liu H."/>
            <person name="Zhao H."/>
            <person name="Xu D."/>
            <person name="Zhang Y."/>
        </authorList>
    </citation>
    <scope>NUCLEOTIDE SEQUENCE [LARGE SCALE GENOMIC DNA]</scope>
    <source>
        <strain evidence="2">cv. Yunnan</strain>
    </source>
</reference>
<gene>
    <name evidence="1" type="ORF">L1987_49202</name>
</gene>
<sequence>MDFQMLWYGIHGIRRRRQWLILEMMSERISSIWRYLHGTESRKQDEVSDGDMMDAEDDGDPDPDAQLNSLRTRLILAEQESVKLKR</sequence>